<dbReference type="Proteomes" id="UP001341840">
    <property type="component" value="Unassembled WGS sequence"/>
</dbReference>
<reference evidence="1 2" key="1">
    <citation type="journal article" date="2023" name="Plants (Basel)">
        <title>Bridging the Gap: Combining Genomics and Transcriptomics Approaches to Understand Stylosanthes scabra, an Orphan Legume from the Brazilian Caatinga.</title>
        <authorList>
            <person name="Ferreira-Neto J.R.C."/>
            <person name="da Silva M.D."/>
            <person name="Binneck E."/>
            <person name="de Melo N.F."/>
            <person name="da Silva R.H."/>
            <person name="de Melo A.L.T.M."/>
            <person name="Pandolfi V."/>
            <person name="Bustamante F.O."/>
            <person name="Brasileiro-Vidal A.C."/>
            <person name="Benko-Iseppon A.M."/>
        </authorList>
    </citation>
    <scope>NUCLEOTIDE SEQUENCE [LARGE SCALE GENOMIC DNA]</scope>
    <source>
        <tissue evidence="1">Leaves</tissue>
    </source>
</reference>
<keyword evidence="2" id="KW-1185">Reference proteome</keyword>
<name>A0ABU6W6Y1_9FABA</name>
<accession>A0ABU6W6Y1</accession>
<proteinExistence type="predicted"/>
<comment type="caution">
    <text evidence="1">The sequence shown here is derived from an EMBL/GenBank/DDBJ whole genome shotgun (WGS) entry which is preliminary data.</text>
</comment>
<dbReference type="EMBL" id="JASCZI010181315">
    <property type="protein sequence ID" value="MED6181696.1"/>
    <property type="molecule type" value="Genomic_DNA"/>
</dbReference>
<organism evidence="1 2">
    <name type="scientific">Stylosanthes scabra</name>
    <dbReference type="NCBI Taxonomy" id="79078"/>
    <lineage>
        <taxon>Eukaryota</taxon>
        <taxon>Viridiplantae</taxon>
        <taxon>Streptophyta</taxon>
        <taxon>Embryophyta</taxon>
        <taxon>Tracheophyta</taxon>
        <taxon>Spermatophyta</taxon>
        <taxon>Magnoliopsida</taxon>
        <taxon>eudicotyledons</taxon>
        <taxon>Gunneridae</taxon>
        <taxon>Pentapetalae</taxon>
        <taxon>rosids</taxon>
        <taxon>fabids</taxon>
        <taxon>Fabales</taxon>
        <taxon>Fabaceae</taxon>
        <taxon>Papilionoideae</taxon>
        <taxon>50 kb inversion clade</taxon>
        <taxon>dalbergioids sensu lato</taxon>
        <taxon>Dalbergieae</taxon>
        <taxon>Pterocarpus clade</taxon>
        <taxon>Stylosanthes</taxon>
    </lineage>
</organism>
<evidence type="ECO:0000313" key="1">
    <source>
        <dbReference type="EMBL" id="MED6181696.1"/>
    </source>
</evidence>
<evidence type="ECO:0000313" key="2">
    <source>
        <dbReference type="Proteomes" id="UP001341840"/>
    </source>
</evidence>
<gene>
    <name evidence="1" type="ORF">PIB30_021796</name>
</gene>
<sequence>MQLIERDSGSARLRHKNTGLSGGCICGSETPRQAAAAMESDETCHRMEDGAALAVSTGWRRGNLLCLALGPSKLQGKFGCNFDSQEDIAYPNDTKVPIKVDDDLKQLFRSIKLPRDMIVIEESSKE</sequence>
<protein>
    <submittedName>
        <fullName evidence="1">Uncharacterized protein</fullName>
    </submittedName>
</protein>